<keyword evidence="1" id="KW-0614">Plasmid</keyword>
<name>A0A2S1JFR3_KLEPN</name>
<organism evidence="1">
    <name type="scientific">Klebsiella pneumoniae</name>
    <dbReference type="NCBI Taxonomy" id="573"/>
    <lineage>
        <taxon>Bacteria</taxon>
        <taxon>Pseudomonadati</taxon>
        <taxon>Pseudomonadota</taxon>
        <taxon>Gammaproteobacteria</taxon>
        <taxon>Enterobacterales</taxon>
        <taxon>Enterobacteriaceae</taxon>
        <taxon>Klebsiella/Raoultella group</taxon>
        <taxon>Klebsiella</taxon>
        <taxon>Klebsiella pneumoniae complex</taxon>
    </lineage>
</organism>
<evidence type="ECO:0000313" key="1">
    <source>
        <dbReference type="EMBL" id="AWF77208.1"/>
    </source>
</evidence>
<geneLocation type="plasmid" evidence="1">
    <name>pA1705-qnrS</name>
</geneLocation>
<accession>A0A2S1JFR3</accession>
<dbReference type="AlphaFoldDB" id="A0A2S1JFR3"/>
<dbReference type="EMBL" id="MG764551">
    <property type="protein sequence ID" value="AWF77208.1"/>
    <property type="molecule type" value="Genomic_DNA"/>
</dbReference>
<sequence>MKSEINRGRKAGERPRGCRRGHHILCRSQLTEPLHIALSTETVDKWRRCGEYR</sequence>
<protein>
    <submittedName>
        <fullName evidence="1">Uncharacterized protein</fullName>
    </submittedName>
</protein>
<reference evidence="1" key="1">
    <citation type="submission" date="2018-01" db="EMBL/GenBank/DDBJ databases">
        <title>Complete sequence of pA1705-qnrS.</title>
        <authorList>
            <person name="Feng J."/>
            <person name="Zeng L."/>
            <person name="Jiang X."/>
            <person name="Zhan Z."/>
            <person name="Luo W."/>
            <person name="Zhao Y."/>
            <person name="Tong Y."/>
            <person name="Zhou D."/>
        </authorList>
    </citation>
    <scope>NUCLEOTIDE SEQUENCE</scope>
    <source>
        <strain evidence="1">A1705</strain>
        <plasmid evidence="1">pA1705-qnrS</plasmid>
    </source>
</reference>
<proteinExistence type="predicted"/>